<feature type="transmembrane region" description="Helical" evidence="1">
    <location>
        <begin position="43"/>
        <end position="60"/>
    </location>
</feature>
<evidence type="ECO:0000256" key="1">
    <source>
        <dbReference type="SAM" id="Phobius"/>
    </source>
</evidence>
<gene>
    <name evidence="2" type="primary">AlNc14C210G8902</name>
    <name evidence="3" type="synonym">AlNc14C219G9071</name>
    <name evidence="2" type="ORF">ALNC14_100010</name>
    <name evidence="3" type="ORF">ALNC14_101850</name>
</gene>
<dbReference type="EMBL" id="FR824255">
    <property type="protein sequence ID" value="CCA23857.1"/>
    <property type="molecule type" value="Genomic_DNA"/>
</dbReference>
<reference evidence="2" key="2">
    <citation type="submission" date="2011-02" db="EMBL/GenBank/DDBJ databases">
        <authorList>
            <person name="MacLean D."/>
        </authorList>
    </citation>
    <scope>NUCLEOTIDE SEQUENCE</scope>
</reference>
<feature type="transmembrane region" description="Helical" evidence="1">
    <location>
        <begin position="104"/>
        <end position="122"/>
    </location>
</feature>
<proteinExistence type="predicted"/>
<evidence type="ECO:0000313" key="2">
    <source>
        <dbReference type="EMBL" id="CCA23857.1"/>
    </source>
</evidence>
<accession>F0WR95</accession>
<dbReference type="AlphaFoldDB" id="F0WR95"/>
<protein>
    <submittedName>
        <fullName evidence="2">AlNc14C210G8902 protein</fullName>
    </submittedName>
    <submittedName>
        <fullName evidence="3">AlNc14C219G9071 protein</fullName>
    </submittedName>
</protein>
<name>F0WR95_9STRA</name>
<dbReference type="EMBL" id="FR824264">
    <property type="protein sequence ID" value="CCA24041.1"/>
    <property type="molecule type" value="Genomic_DNA"/>
</dbReference>
<keyword evidence="1" id="KW-0812">Transmembrane</keyword>
<reference evidence="2" key="1">
    <citation type="journal article" date="2011" name="PLoS Biol.">
        <title>Gene gain and loss during evolution of obligate parasitism in the white rust pathogen of Arabidopsis thaliana.</title>
        <authorList>
            <person name="Kemen E."/>
            <person name="Gardiner A."/>
            <person name="Schultz-Larsen T."/>
            <person name="Kemen A.C."/>
            <person name="Balmuth A.L."/>
            <person name="Robert-Seilaniantz A."/>
            <person name="Bailey K."/>
            <person name="Holub E."/>
            <person name="Studholme D.J."/>
            <person name="Maclean D."/>
            <person name="Jones J.D."/>
        </authorList>
    </citation>
    <scope>NUCLEOTIDE SEQUENCE</scope>
</reference>
<organism evidence="2">
    <name type="scientific">Albugo laibachii Nc14</name>
    <dbReference type="NCBI Taxonomy" id="890382"/>
    <lineage>
        <taxon>Eukaryota</taxon>
        <taxon>Sar</taxon>
        <taxon>Stramenopiles</taxon>
        <taxon>Oomycota</taxon>
        <taxon>Peronosporomycetes</taxon>
        <taxon>Albuginales</taxon>
        <taxon>Albuginaceae</taxon>
        <taxon>Albugo</taxon>
    </lineage>
</organism>
<feature type="transmembrane region" description="Helical" evidence="1">
    <location>
        <begin position="143"/>
        <end position="166"/>
    </location>
</feature>
<keyword evidence="1" id="KW-0472">Membrane</keyword>
<dbReference type="HOGENOM" id="CLU_1417497_0_0_1"/>
<evidence type="ECO:0000313" key="3">
    <source>
        <dbReference type="EMBL" id="CCA24041.1"/>
    </source>
</evidence>
<keyword evidence="1" id="KW-1133">Transmembrane helix</keyword>
<sequence>MIIRAESDEDTDDHEHWREKYAHDDLVPERVNQQKSFFSKITIVRLAWLGIIFMMCFLALKDVEVIIAHLVNASSSTLRRDYVGFISHLIEMFQPSSAVPLPSGLYWSNVAGILFICLWIFMREKQNLRPARHQIIGNGALPYSAILGILFFGHFVSSLYIAMALYESQGNMSRFLCGRRRRTLLQFAYDAK</sequence>